<evidence type="ECO:0000313" key="3">
    <source>
        <dbReference type="EMBL" id="KPI89714.1"/>
    </source>
</evidence>
<dbReference type="InterPro" id="IPR050600">
    <property type="entry name" value="SETD3_SETD6_MTase"/>
</dbReference>
<dbReference type="InterPro" id="IPR046341">
    <property type="entry name" value="SET_dom_sf"/>
</dbReference>
<dbReference type="OrthoDB" id="341421at2759"/>
<dbReference type="OMA" id="QRGCLFG"/>
<dbReference type="PANTHER" id="PTHR13271">
    <property type="entry name" value="UNCHARACTERIZED PUTATIVE METHYLTRANSFERASE"/>
    <property type="match status" value="1"/>
</dbReference>
<proteinExistence type="predicted"/>
<reference evidence="3 4" key="1">
    <citation type="journal article" date="2015" name="PLoS Pathog.">
        <title>Leptomonas seymouri: Adaptations to the Dixenous Life Cycle Analyzed by Genome Sequencing, Transcriptome Profiling and Co-infection with Leishmania donovani.</title>
        <authorList>
            <person name="Kraeva N."/>
            <person name="Butenko A."/>
            <person name="Hlavacova J."/>
            <person name="Kostygov A."/>
            <person name="Myskova J."/>
            <person name="Grybchuk D."/>
            <person name="Lestinova T."/>
            <person name="Votypka J."/>
            <person name="Volf P."/>
            <person name="Opperdoes F."/>
            <person name="Flegontov P."/>
            <person name="Lukes J."/>
            <person name="Yurchenko V."/>
        </authorList>
    </citation>
    <scope>NUCLEOTIDE SEQUENCE [LARGE SCALE GENOMIC DNA]</scope>
    <source>
        <strain evidence="3 4">ATCC 30220</strain>
    </source>
</reference>
<comment type="caution">
    <text evidence="3">The sequence shown here is derived from an EMBL/GenBank/DDBJ whole genome shotgun (WGS) entry which is preliminary data.</text>
</comment>
<keyword evidence="4" id="KW-1185">Reference proteome</keyword>
<evidence type="ECO:0000259" key="2">
    <source>
        <dbReference type="Pfam" id="PF00856"/>
    </source>
</evidence>
<feature type="region of interest" description="Disordered" evidence="1">
    <location>
        <begin position="459"/>
        <end position="492"/>
    </location>
</feature>
<sequence length="580" mass="64292">MQTRTPAQRGGAWLAQCMRDVKAQRIQQVVRSCTNGGGDALPVRSVVATSRIHRGERIGTVKRECVLTGGSAAELLRQTCRGGGDGTSATASSSDAQLRALSTQTFDGIVSRLSHLQQLSSTPPYLLLSRDALLMTIALYIARSPVHQGVLPTTHPMHGWMEALPRRAPPMGVLLHNHLARDAGFEPLTRRLRLGRQTREVHAGESEACASTELMVQAVESGEVELTELTHPTVETALTTSVLTNYFKGRTSALTIRQHETKRARSGAVEREEDAVHLFLAWESHLQTLLVTTLLPVLLTSPSAPCPLPAGVIDSTEWQAEEAVLRWAHFMLRSRAVNLNWRQQGPPQLSLIPLVDMLNHGAHKANVVYHCEANGDVTLTASQSIQAGEELVLRYNHIGQRGCLFGDQPRTVTVEAEPVRRVGRAMAAAAREVEKIEKRQYRELYARDEDEEAVLSPGTMAATLPDGSSSSLATSPISRTRSPQEQQAASLAHAEMQQEVQWLWRYGFLRSTDEKNREAAQLWSRDLRSRIAHLTDVRRKGRPGEFVVGVPEGLQHLREQRAQLERERYANHRVFPPQQP</sequence>
<evidence type="ECO:0000313" key="4">
    <source>
        <dbReference type="Proteomes" id="UP000038009"/>
    </source>
</evidence>
<dbReference type="Proteomes" id="UP000038009">
    <property type="component" value="Unassembled WGS sequence"/>
</dbReference>
<dbReference type="PANTHER" id="PTHR13271:SF151">
    <property type="entry name" value="SET DOMAIN-CONTAINING PROTEIN 4"/>
    <property type="match status" value="1"/>
</dbReference>
<feature type="domain" description="SET" evidence="2">
    <location>
        <begin position="44"/>
        <end position="396"/>
    </location>
</feature>
<protein>
    <recommendedName>
        <fullName evidence="2">SET domain-containing protein</fullName>
    </recommendedName>
</protein>
<dbReference type="VEuPathDB" id="TriTrypDB:Lsey_0018_0440"/>
<accession>A0A0N1IB06</accession>
<dbReference type="Gene3D" id="3.90.1410.10">
    <property type="entry name" value="set domain protein methyltransferase, domain 1"/>
    <property type="match status" value="1"/>
</dbReference>
<name>A0A0N1IB06_LEPSE</name>
<dbReference type="Pfam" id="PF00856">
    <property type="entry name" value="SET"/>
    <property type="match status" value="1"/>
</dbReference>
<dbReference type="CDD" id="cd10527">
    <property type="entry name" value="SET_LSMT"/>
    <property type="match status" value="1"/>
</dbReference>
<dbReference type="GO" id="GO:0016279">
    <property type="term" value="F:protein-lysine N-methyltransferase activity"/>
    <property type="evidence" value="ECO:0007669"/>
    <property type="project" value="TreeGrafter"/>
</dbReference>
<dbReference type="AlphaFoldDB" id="A0A0N1IB06"/>
<gene>
    <name evidence="3" type="ORF">ABL78_1207</name>
</gene>
<dbReference type="InterPro" id="IPR001214">
    <property type="entry name" value="SET_dom"/>
</dbReference>
<organism evidence="3 4">
    <name type="scientific">Leptomonas seymouri</name>
    <dbReference type="NCBI Taxonomy" id="5684"/>
    <lineage>
        <taxon>Eukaryota</taxon>
        <taxon>Discoba</taxon>
        <taxon>Euglenozoa</taxon>
        <taxon>Kinetoplastea</taxon>
        <taxon>Metakinetoplastina</taxon>
        <taxon>Trypanosomatida</taxon>
        <taxon>Trypanosomatidae</taxon>
        <taxon>Leishmaniinae</taxon>
        <taxon>Leptomonas</taxon>
    </lineage>
</organism>
<feature type="compositionally biased region" description="Polar residues" evidence="1">
    <location>
        <begin position="466"/>
        <end position="489"/>
    </location>
</feature>
<dbReference type="EMBL" id="LJSK01000018">
    <property type="protein sequence ID" value="KPI89714.1"/>
    <property type="molecule type" value="Genomic_DNA"/>
</dbReference>
<evidence type="ECO:0000256" key="1">
    <source>
        <dbReference type="SAM" id="MobiDB-lite"/>
    </source>
</evidence>
<dbReference type="SUPFAM" id="SSF82199">
    <property type="entry name" value="SET domain"/>
    <property type="match status" value="1"/>
</dbReference>